<feature type="transmembrane region" description="Helical" evidence="2">
    <location>
        <begin position="235"/>
        <end position="254"/>
    </location>
</feature>
<feature type="region of interest" description="Disordered" evidence="1">
    <location>
        <begin position="564"/>
        <end position="586"/>
    </location>
</feature>
<keyword evidence="2" id="KW-0812">Transmembrane</keyword>
<feature type="transmembrane region" description="Helical" evidence="2">
    <location>
        <begin position="120"/>
        <end position="139"/>
    </location>
</feature>
<keyword evidence="4" id="KW-0269">Exonuclease</keyword>
<keyword evidence="2" id="KW-0472">Membrane</keyword>
<feature type="compositionally biased region" description="Basic and acidic residues" evidence="1">
    <location>
        <begin position="567"/>
        <end position="576"/>
    </location>
</feature>
<dbReference type="SUPFAM" id="SSF56219">
    <property type="entry name" value="DNase I-like"/>
    <property type="match status" value="1"/>
</dbReference>
<dbReference type="GO" id="GO:0004519">
    <property type="term" value="F:endonuclease activity"/>
    <property type="evidence" value="ECO:0007669"/>
    <property type="project" value="UniProtKB-KW"/>
</dbReference>
<evidence type="ECO:0000313" key="4">
    <source>
        <dbReference type="EMBL" id="PJJ58052.1"/>
    </source>
</evidence>
<keyword evidence="5" id="KW-1185">Reference proteome</keyword>
<reference evidence="4 5" key="1">
    <citation type="submission" date="2017-11" db="EMBL/GenBank/DDBJ databases">
        <title>Genomic Encyclopedia of Archaeal and Bacterial Type Strains, Phase II (KMG-II): From Individual Species to Whole Genera.</title>
        <authorList>
            <person name="Goeker M."/>
        </authorList>
    </citation>
    <scope>NUCLEOTIDE SEQUENCE [LARGE SCALE GENOMIC DNA]</scope>
    <source>
        <strain evidence="4 5">DSM 27763</strain>
    </source>
</reference>
<dbReference type="RefSeq" id="WP_039339984.1">
    <property type="nucleotide sequence ID" value="NZ_PGEZ01000001.1"/>
</dbReference>
<name>A0A0B2BVS3_9ACTN</name>
<dbReference type="GO" id="GO:0016020">
    <property type="term" value="C:membrane"/>
    <property type="evidence" value="ECO:0007669"/>
    <property type="project" value="GOC"/>
</dbReference>
<dbReference type="Pfam" id="PF03372">
    <property type="entry name" value="Exo_endo_phos"/>
    <property type="match status" value="1"/>
</dbReference>
<dbReference type="Gene3D" id="3.60.10.10">
    <property type="entry name" value="Endonuclease/exonuclease/phosphatase"/>
    <property type="match status" value="1"/>
</dbReference>
<feature type="transmembrane region" description="Helical" evidence="2">
    <location>
        <begin position="95"/>
        <end position="113"/>
    </location>
</feature>
<keyword evidence="4" id="KW-0255">Endonuclease</keyword>
<dbReference type="InterPro" id="IPR005135">
    <property type="entry name" value="Endo/exonuclease/phosphatase"/>
</dbReference>
<organism evidence="4 5">
    <name type="scientific">Mumia flava</name>
    <dbReference type="NCBI Taxonomy" id="1348852"/>
    <lineage>
        <taxon>Bacteria</taxon>
        <taxon>Bacillati</taxon>
        <taxon>Actinomycetota</taxon>
        <taxon>Actinomycetes</taxon>
        <taxon>Propionibacteriales</taxon>
        <taxon>Nocardioidaceae</taxon>
        <taxon>Mumia</taxon>
    </lineage>
</organism>
<feature type="transmembrane region" description="Helical" evidence="2">
    <location>
        <begin position="296"/>
        <end position="314"/>
    </location>
</feature>
<evidence type="ECO:0000256" key="2">
    <source>
        <dbReference type="SAM" id="Phobius"/>
    </source>
</evidence>
<feature type="domain" description="Endonuclease/exonuclease/phosphatase" evidence="3">
    <location>
        <begin position="402"/>
        <end position="613"/>
    </location>
</feature>
<feature type="transmembrane region" description="Helical" evidence="2">
    <location>
        <begin position="71"/>
        <end position="89"/>
    </location>
</feature>
<feature type="transmembrane region" description="Helical" evidence="2">
    <location>
        <begin position="9"/>
        <end position="28"/>
    </location>
</feature>
<dbReference type="GO" id="GO:0004527">
    <property type="term" value="F:exonuclease activity"/>
    <property type="evidence" value="ECO:0007669"/>
    <property type="project" value="UniProtKB-KW"/>
</dbReference>
<feature type="transmembrane region" description="Helical" evidence="2">
    <location>
        <begin position="320"/>
        <end position="338"/>
    </location>
</feature>
<feature type="transmembrane region" description="Helical" evidence="2">
    <location>
        <begin position="151"/>
        <end position="170"/>
    </location>
</feature>
<feature type="transmembrane region" description="Helical" evidence="2">
    <location>
        <begin position="182"/>
        <end position="203"/>
    </location>
</feature>
<protein>
    <submittedName>
        <fullName evidence="4">Endonuclease/exonuclease/phosphatase family metal-dependent hydrolase</fullName>
    </submittedName>
</protein>
<feature type="transmembrane region" description="Helical" evidence="2">
    <location>
        <begin position="209"/>
        <end position="228"/>
    </location>
</feature>
<dbReference type="Proteomes" id="UP000230842">
    <property type="component" value="Unassembled WGS sequence"/>
</dbReference>
<dbReference type="AlphaFoldDB" id="A0A0B2BVS3"/>
<feature type="transmembrane region" description="Helical" evidence="2">
    <location>
        <begin position="350"/>
        <end position="370"/>
    </location>
</feature>
<gene>
    <name evidence="4" type="ORF">CLV56_2296</name>
</gene>
<dbReference type="PANTHER" id="PTHR14859">
    <property type="entry name" value="CALCOFLUOR WHITE HYPERSENSITIVE PROTEIN PRECURSOR"/>
    <property type="match status" value="1"/>
</dbReference>
<dbReference type="EMBL" id="PGEZ01000001">
    <property type="protein sequence ID" value="PJJ58052.1"/>
    <property type="molecule type" value="Genomic_DNA"/>
</dbReference>
<proteinExistence type="predicted"/>
<feature type="transmembrane region" description="Helical" evidence="2">
    <location>
        <begin position="48"/>
        <end position="64"/>
    </location>
</feature>
<keyword evidence="4" id="KW-0378">Hydrolase</keyword>
<comment type="caution">
    <text evidence="4">The sequence shown here is derived from an EMBL/GenBank/DDBJ whole genome shotgun (WGS) entry which is preliminary data.</text>
</comment>
<sequence>MASPRSRSAAMLAVGAGVWMLIDVVRVWTPSLITIFGQAAETPPELMGAYALGCAVVAVLLASITRSRPPVWALALALLGLCRIGLQATDGGRPQLLVASLGVAFGLWWLGTVAVRHGDVLVAGVTAGIALSVVTHAGLGTWGAVWRGDPWGWLLLGVQVGLAAGCAQAARGGPAVRASARVACLLMPGLFLAGIVLADAARASVAADWVGLATVALSSVVAVGVSTVAASRTSAWIAAAVLVGSVALGMLATAEVDAISGSLPPWSLPAYLLGMPALAHLWVAASGGARATATTATYGGLIWVALIFGYYAGYDLGYTAPWLVVLAALVLGIVAATGPDADGSTPVTAAGSLVVLASAAAIAVIVALAGPAATVRPLDGVDARADAKSAGDVLPGDVRVAAYNVRMGYGMDGTFRPDLVAADLADTDVALLSEVDRAWLLNGGQDQLAILARLLDRDAVFSPAADPVWGDAVITTLPVAAVERTPLPSYGAVTGAQALSVRVRGTDTDLWMISTHLQPNDDGVDEQAGDLATLAQERIADGIPVVLGGDLNTEPDSAAFAELTDGPLRDALRRSDPPTSPADDPQRRIDHLLATRSLKVRDPQAGTSQASDHLPVYVRVQLRNAG</sequence>
<accession>A0A0B2BVS3</accession>
<dbReference type="GO" id="GO:0006506">
    <property type="term" value="P:GPI anchor biosynthetic process"/>
    <property type="evidence" value="ECO:0007669"/>
    <property type="project" value="TreeGrafter"/>
</dbReference>
<keyword evidence="2" id="KW-1133">Transmembrane helix</keyword>
<evidence type="ECO:0000313" key="5">
    <source>
        <dbReference type="Proteomes" id="UP000230842"/>
    </source>
</evidence>
<dbReference type="PANTHER" id="PTHR14859:SF1">
    <property type="entry name" value="PGAP2-INTERACTING PROTEIN"/>
    <property type="match status" value="1"/>
</dbReference>
<dbReference type="InterPro" id="IPR051916">
    <property type="entry name" value="GPI-anchor_lipid_remodeler"/>
</dbReference>
<dbReference type="OrthoDB" id="155529at2"/>
<dbReference type="InterPro" id="IPR036691">
    <property type="entry name" value="Endo/exonu/phosph_ase_sf"/>
</dbReference>
<feature type="transmembrane region" description="Helical" evidence="2">
    <location>
        <begin position="266"/>
        <end position="284"/>
    </location>
</feature>
<keyword evidence="4" id="KW-0540">Nuclease</keyword>
<evidence type="ECO:0000256" key="1">
    <source>
        <dbReference type="SAM" id="MobiDB-lite"/>
    </source>
</evidence>
<evidence type="ECO:0000259" key="3">
    <source>
        <dbReference type="Pfam" id="PF03372"/>
    </source>
</evidence>